<comment type="caution">
    <text evidence="1">The sequence shown here is derived from an EMBL/GenBank/DDBJ whole genome shotgun (WGS) entry which is preliminary data.</text>
</comment>
<dbReference type="InterPro" id="IPR008869">
    <property type="entry name" value="MlaC/ttg2D"/>
</dbReference>
<sequence>MKAVEISRRYLFEMVFMNVKRHMHFIFVVVFSLFAGMFLSLPAAAADLSEPQRAIEDASNKLKQRLQDPAFPHDFQKINAFVQEVIYPNVDFDLISSLVLGKMWKDASPAEKDSFKKEFQVLLIRTYSRAFFEFKDWSVRFLPITPEEDERKVLIKTEVLQPGLQPIAVNYRMLNVKGQWKAYDIMIEGVSLVTNYRTSFKNEVERTGSLQEVINQLAKRNTEALSNKNNS</sequence>
<proteinExistence type="predicted"/>
<dbReference type="PANTHER" id="PTHR36573:SF1">
    <property type="entry name" value="INTERMEMBRANE PHOSPHOLIPID TRANSPORT SYSTEM BINDING PROTEIN MLAC"/>
    <property type="match status" value="1"/>
</dbReference>
<dbReference type="Gene3D" id="3.10.450.710">
    <property type="entry name" value="Tgt2/MlaC"/>
    <property type="match status" value="1"/>
</dbReference>
<protein>
    <submittedName>
        <fullName evidence="1">ABC transporter substrate-binding protein</fullName>
    </submittedName>
</protein>
<gene>
    <name evidence="1" type="ORF">IE877_01480</name>
</gene>
<dbReference type="InterPro" id="IPR042245">
    <property type="entry name" value="Tgt2/MlaC_sf"/>
</dbReference>
<dbReference type="EMBL" id="JACXSS010000001">
    <property type="protein sequence ID" value="MBD9354563.1"/>
    <property type="molecule type" value="Genomic_DNA"/>
</dbReference>
<reference evidence="1 2" key="1">
    <citation type="submission" date="2020-09" db="EMBL/GenBank/DDBJ databases">
        <title>Methylomonas albis sp. nov. and Methylomonas fluvii sp. nov.: Two cold-adapted methanotrophs from the River Elbe and an amended description of Methylovulum psychrotolerans strain Eb1.</title>
        <authorList>
            <person name="Bussmann I.K."/>
            <person name="Klings K.-W."/>
            <person name="Warnstedt J."/>
            <person name="Hoppert M."/>
            <person name="Saborowski A."/>
            <person name="Horn F."/>
            <person name="Liebner S."/>
        </authorList>
    </citation>
    <scope>NUCLEOTIDE SEQUENCE [LARGE SCALE GENOMIC DNA]</scope>
    <source>
        <strain evidence="1 2">EbA</strain>
    </source>
</reference>
<name>A0ABR9CX97_9GAMM</name>
<keyword evidence="2" id="KW-1185">Reference proteome</keyword>
<dbReference type="PIRSF" id="PIRSF004649">
    <property type="entry name" value="MlaC"/>
    <property type="match status" value="1"/>
</dbReference>
<dbReference type="Pfam" id="PF05494">
    <property type="entry name" value="MlaC"/>
    <property type="match status" value="1"/>
</dbReference>
<organism evidence="1 2">
    <name type="scientific">Methylomonas albis</name>
    <dbReference type="NCBI Taxonomy" id="1854563"/>
    <lineage>
        <taxon>Bacteria</taxon>
        <taxon>Pseudomonadati</taxon>
        <taxon>Pseudomonadota</taxon>
        <taxon>Gammaproteobacteria</taxon>
        <taxon>Methylococcales</taxon>
        <taxon>Methylococcaceae</taxon>
        <taxon>Methylomonas</taxon>
    </lineage>
</organism>
<evidence type="ECO:0000313" key="2">
    <source>
        <dbReference type="Proteomes" id="UP000652176"/>
    </source>
</evidence>
<dbReference type="Proteomes" id="UP000652176">
    <property type="component" value="Unassembled WGS sequence"/>
</dbReference>
<evidence type="ECO:0000313" key="1">
    <source>
        <dbReference type="EMBL" id="MBD9354563.1"/>
    </source>
</evidence>
<dbReference type="PANTHER" id="PTHR36573">
    <property type="entry name" value="INTERMEMBRANE PHOSPHOLIPID TRANSPORT SYSTEM BINDING PROTEIN MLAC"/>
    <property type="match status" value="1"/>
</dbReference>
<accession>A0ABR9CX97</accession>